<dbReference type="InterPro" id="IPR048695">
    <property type="entry name" value="SHPRH_helical_2nd"/>
</dbReference>
<dbReference type="OrthoDB" id="423559at2759"/>
<keyword evidence="2 5" id="KW-0863">Zinc-finger</keyword>
<dbReference type="InterPro" id="IPR011990">
    <property type="entry name" value="TPR-like_helical_dom_sf"/>
</dbReference>
<dbReference type="InterPro" id="IPR038718">
    <property type="entry name" value="SNF2-like_sf"/>
</dbReference>
<dbReference type="InterPro" id="IPR049730">
    <property type="entry name" value="SNF2/RAD54-like_C"/>
</dbReference>
<dbReference type="PROSITE" id="PS50016">
    <property type="entry name" value="ZF_PHD_2"/>
    <property type="match status" value="1"/>
</dbReference>
<dbReference type="InterPro" id="IPR013083">
    <property type="entry name" value="Znf_RING/FYVE/PHD"/>
</dbReference>
<keyword evidence="4" id="KW-0862">Zinc</keyword>
<feature type="domain" description="RING-type" evidence="8">
    <location>
        <begin position="1484"/>
        <end position="1530"/>
    </location>
</feature>
<dbReference type="InterPro" id="IPR001650">
    <property type="entry name" value="Helicase_C-like"/>
</dbReference>
<dbReference type="GO" id="GO:0006974">
    <property type="term" value="P:DNA damage response"/>
    <property type="evidence" value="ECO:0007669"/>
    <property type="project" value="TreeGrafter"/>
</dbReference>
<dbReference type="Gene3D" id="3.40.50.300">
    <property type="entry name" value="P-loop containing nucleotide triphosphate hydrolases"/>
    <property type="match status" value="1"/>
</dbReference>
<dbReference type="GO" id="GO:0061630">
    <property type="term" value="F:ubiquitin protein ligase activity"/>
    <property type="evidence" value="ECO:0007669"/>
    <property type="project" value="TreeGrafter"/>
</dbReference>
<sequence>MVKIKSVVPQRLTEERRSELTWDLSGSEPLLGHVGNVDSNHGAGSILYVDGHATKEKLNRKRLRRKSVLEEEVNDVCLRELLTGCAFYLSLRKELEGNTNERAFKLGTVSLVLQTNSVVFPTNGECWLYVSEFPNRSLLYSECPDGVTYFLIDGTLDIQFFSGLALRCFLLTFGGFIQETHHLNVNVLFRESHCRGPMSHWEVKQRSTNQDFQAVISHFYGIITPVYDGVREVRKNDIEALYRAVKEHHNEVPSDELSFIQHASLVPRLRPYQSQAVKWMLCRESVTDHTSDDELHCLYTELVTPDGQLLFYNRYAGYITVEKPKSVKLPTGGILADEMGLGKTVEVLACLLANQRPVSDWKKVEQNSDLKQESILNANEEKYKNEVENITWHHKDYEQQGTKSEKGENVCDLSCKKSNIQDLLLSDMSTTVTGQSGSLYVDDKNDTIQSEEPNRLAEIQLVDLRMECDVAANVLISTCGEISLGGDSNSYGGIRTLENCSIKSSKSTAVVHNSENSSGIGVENSNSNTCKTPLTSECTRKYFDKINDSILGKNVSPPDSDIVNNIGNFEISSEDDLGNTMKLRKFKDRTRRKRCKIKPVQEKKEIYQKVDVRKGSVCKYKNKRKRVIQGAQKKKTVSDSVEETIEEVISKFCYGNGTVEYRKGVYRKVNSWREASQIWYKEMLSVVTLRKPQSIRELAKGTVLECVCGSDEDYDKSKVCCSACGRWQHAQCVGFKQLEGDQESRTYCCPQCWQAQEPVVSGATLIVSPASISNQWVTEIQRHVNQENFSILVYRGVQKDGFLQPHDLAKYQVVLTTYETLRKELNYADLNTTDGHRLRHVKRFLAPPSPLPCIQWWRLCLDEAQMVECTSSKTAEMARRLEAVHRWAITGTPVQKSMHDLFGLVQFLGIDPLCDLRWWQDLVYGPFCQGNYTPLYNLMAEIMWRTAKKDVLHQINIPDQSEEVEWLHFSPVEEHFYRRQHSECSQDFIDRLSKMRSLDITLDSLNRQTINKVLGPLLRLRQACSHPQAVRGQFLTAAKATMSMEELLESLIKKTQCESEEALRQYIAALNGLAGIHIIRENWVQAVETYRDVLRIAEEYKDKLKTDKLQMIHTLYNLDDILSARHEGISPTLRDDRLREDARALEQKYMQKCDSQVAAAQETLAGLSLTVTELENSFNMGRDDWWEQLLSWIVLQGEEMELLSRIRDDLLENRIPGQESLINRVSSIRGMEYELGIWSDAVQKVRRKAVQDLQQLERTPRQDMVNGAVDCHLRLSNANNRNKKKCQLCICETHLKSYESLVFAVSKKQTEHSMVGNVLLLGQLNQGTWKPCEMERVLRVLVAFVRGKRSNRECLEDGTQHLKLLDAIKKEFKQLRLVWTQLRDQVSAQDELDMAKMRLRIRFPDEPVPQSNKKHSPLQQLSSNIGSAIETIHIIEKHQVGSHETRLETERIVAQGDLRRKTGQLFYLENLRKSRGLDSNPDPCPICQTNLGDKWSVLQCGHCYCLECVRYMIDQSHGGRKVNVKCPICRETTQEDGISYVNLSCKVYESQKDGTPITVRGSHSTKVEAVVHRLLALRAEEPDVKALVFSTWEKVLDVLAHALTENSVSFSRLQPGLKHQEILQDFKDSKSHVTALLLPIRWGAKGLNLVEATHVLLVEPILNPADELQAIGRVHRIGQTRKTAVHRFLIRGTVEERMHAAVQSGAEKWSGDKVTLRQLQDLFASPCEDSGNISDSCSNADNSATPFAKIISAPSTSSSDNLNSSLNNESFDTVTAKSRDTSNNTSVVSQGTDTTHENDPHSSVMTSGDIDVESEVLIGVNIKHTSQM</sequence>
<keyword evidence="11" id="KW-1185">Reference proteome</keyword>
<evidence type="ECO:0000256" key="1">
    <source>
        <dbReference type="ARBA" id="ARBA00022723"/>
    </source>
</evidence>
<dbReference type="InterPro" id="IPR019786">
    <property type="entry name" value="Zinc_finger_PHD-type_CS"/>
</dbReference>
<dbReference type="Pfam" id="PF21325">
    <property type="entry name" value="SHPRH_helical-1st"/>
    <property type="match status" value="1"/>
</dbReference>
<dbReference type="CDD" id="cd18793">
    <property type="entry name" value="SF2_C_SNF"/>
    <property type="match status" value="1"/>
</dbReference>
<dbReference type="eggNOG" id="KOG0298">
    <property type="taxonomic scope" value="Eukaryota"/>
</dbReference>
<keyword evidence="1" id="KW-0479">Metal-binding</keyword>
<dbReference type="Proteomes" id="UP000027135">
    <property type="component" value="Unassembled WGS sequence"/>
</dbReference>
<dbReference type="InParanoid" id="A0A067QXI3"/>
<dbReference type="SMART" id="SM00184">
    <property type="entry name" value="RING"/>
    <property type="match status" value="1"/>
</dbReference>
<dbReference type="Gene3D" id="1.25.40.10">
    <property type="entry name" value="Tetratricopeptide repeat domain"/>
    <property type="match status" value="1"/>
</dbReference>
<dbReference type="Pfam" id="PF13445">
    <property type="entry name" value="zf-RING_UBOX"/>
    <property type="match status" value="1"/>
</dbReference>
<dbReference type="InterPro" id="IPR000330">
    <property type="entry name" value="SNF2_N"/>
</dbReference>
<name>A0A067QXI3_ZOONE</name>
<dbReference type="PROSITE" id="PS51194">
    <property type="entry name" value="HELICASE_CTER"/>
    <property type="match status" value="1"/>
</dbReference>
<dbReference type="FunFam" id="3.40.50.10810:FF:000013">
    <property type="entry name" value="E3 ubiquitin-protein ligase SHPRH isoform X2"/>
    <property type="match status" value="1"/>
</dbReference>
<evidence type="ECO:0000256" key="6">
    <source>
        <dbReference type="SAM" id="MobiDB-lite"/>
    </source>
</evidence>
<reference evidence="10 11" key="1">
    <citation type="journal article" date="2014" name="Nat. Commun.">
        <title>Molecular traces of alternative social organization in a termite genome.</title>
        <authorList>
            <person name="Terrapon N."/>
            <person name="Li C."/>
            <person name="Robertson H.M."/>
            <person name="Ji L."/>
            <person name="Meng X."/>
            <person name="Booth W."/>
            <person name="Chen Z."/>
            <person name="Childers C.P."/>
            <person name="Glastad K.M."/>
            <person name="Gokhale K."/>
            <person name="Gowin J."/>
            <person name="Gronenberg W."/>
            <person name="Hermansen R.A."/>
            <person name="Hu H."/>
            <person name="Hunt B.G."/>
            <person name="Huylmans A.K."/>
            <person name="Khalil S.M."/>
            <person name="Mitchell R.D."/>
            <person name="Munoz-Torres M.C."/>
            <person name="Mustard J.A."/>
            <person name="Pan H."/>
            <person name="Reese J.T."/>
            <person name="Scharf M.E."/>
            <person name="Sun F."/>
            <person name="Vogel H."/>
            <person name="Xiao J."/>
            <person name="Yang W."/>
            <person name="Yang Z."/>
            <person name="Yang Z."/>
            <person name="Zhou J."/>
            <person name="Zhu J."/>
            <person name="Brent C.S."/>
            <person name="Elsik C.G."/>
            <person name="Goodisman M.A."/>
            <person name="Liberles D.A."/>
            <person name="Roe R.M."/>
            <person name="Vargo E.L."/>
            <person name="Vilcinskas A."/>
            <person name="Wang J."/>
            <person name="Bornberg-Bauer E."/>
            <person name="Korb J."/>
            <person name="Zhang G."/>
            <person name="Liebig J."/>
        </authorList>
    </citation>
    <scope>NUCLEOTIDE SEQUENCE [LARGE SCALE GENOMIC DNA]</scope>
    <source>
        <tissue evidence="10">Whole organism</tissue>
    </source>
</reference>
<dbReference type="GO" id="GO:0008270">
    <property type="term" value="F:zinc ion binding"/>
    <property type="evidence" value="ECO:0007669"/>
    <property type="project" value="UniProtKB-KW"/>
</dbReference>
<protein>
    <submittedName>
        <fullName evidence="10">E3 ubiquitin-protein ligase SHPRH</fullName>
    </submittedName>
</protein>
<dbReference type="PROSITE" id="PS00518">
    <property type="entry name" value="ZF_RING_1"/>
    <property type="match status" value="1"/>
</dbReference>
<organism evidence="10 11">
    <name type="scientific">Zootermopsis nevadensis</name>
    <name type="common">Dampwood termite</name>
    <dbReference type="NCBI Taxonomy" id="136037"/>
    <lineage>
        <taxon>Eukaryota</taxon>
        <taxon>Metazoa</taxon>
        <taxon>Ecdysozoa</taxon>
        <taxon>Arthropoda</taxon>
        <taxon>Hexapoda</taxon>
        <taxon>Insecta</taxon>
        <taxon>Pterygota</taxon>
        <taxon>Neoptera</taxon>
        <taxon>Polyneoptera</taxon>
        <taxon>Dictyoptera</taxon>
        <taxon>Blattodea</taxon>
        <taxon>Blattoidea</taxon>
        <taxon>Termitoidae</taxon>
        <taxon>Termopsidae</taxon>
        <taxon>Zootermopsis</taxon>
    </lineage>
</organism>
<evidence type="ECO:0000256" key="4">
    <source>
        <dbReference type="ARBA" id="ARBA00022833"/>
    </source>
</evidence>
<dbReference type="SUPFAM" id="SSF57850">
    <property type="entry name" value="RING/U-box"/>
    <property type="match status" value="1"/>
</dbReference>
<dbReference type="OMA" id="FIIPEIM"/>
<dbReference type="EMBL" id="KK852844">
    <property type="protein sequence ID" value="KDR15144.1"/>
    <property type="molecule type" value="Genomic_DNA"/>
</dbReference>
<dbReference type="PANTHER" id="PTHR45865:SF1">
    <property type="entry name" value="E3 UBIQUITIN-PROTEIN LIGASE SHPRH"/>
    <property type="match status" value="1"/>
</dbReference>
<evidence type="ECO:0000259" key="9">
    <source>
        <dbReference type="PROSITE" id="PS51194"/>
    </source>
</evidence>
<evidence type="ECO:0000256" key="3">
    <source>
        <dbReference type="ARBA" id="ARBA00022801"/>
    </source>
</evidence>
<dbReference type="CDD" id="cd18070">
    <property type="entry name" value="DEXQc_SHPRH"/>
    <property type="match status" value="1"/>
</dbReference>
<evidence type="ECO:0000259" key="7">
    <source>
        <dbReference type="PROSITE" id="PS50016"/>
    </source>
</evidence>
<dbReference type="SUPFAM" id="SSF52540">
    <property type="entry name" value="P-loop containing nucleoside triphosphate hydrolases"/>
    <property type="match status" value="3"/>
</dbReference>
<evidence type="ECO:0000256" key="2">
    <source>
        <dbReference type="ARBA" id="ARBA00022771"/>
    </source>
</evidence>
<dbReference type="PANTHER" id="PTHR45865">
    <property type="entry name" value="E3 UBIQUITIN-PROTEIN LIGASE SHPRH FAMILY MEMBER"/>
    <property type="match status" value="1"/>
</dbReference>
<dbReference type="Pfam" id="PF00176">
    <property type="entry name" value="SNF2-rel_dom"/>
    <property type="match status" value="1"/>
</dbReference>
<dbReference type="GO" id="GO:0000209">
    <property type="term" value="P:protein polyubiquitination"/>
    <property type="evidence" value="ECO:0007669"/>
    <property type="project" value="TreeGrafter"/>
</dbReference>
<dbReference type="Gene3D" id="3.40.50.10810">
    <property type="entry name" value="Tandem AAA-ATPase domain"/>
    <property type="match status" value="2"/>
</dbReference>
<dbReference type="InterPro" id="IPR048686">
    <property type="entry name" value="SHPRH_helical_1st"/>
</dbReference>
<dbReference type="InterPro" id="IPR011011">
    <property type="entry name" value="Znf_FYVE_PHD"/>
</dbReference>
<evidence type="ECO:0000256" key="5">
    <source>
        <dbReference type="PROSITE-ProRule" id="PRU00175"/>
    </source>
</evidence>
<dbReference type="InterPro" id="IPR027417">
    <property type="entry name" value="P-loop_NTPase"/>
</dbReference>
<dbReference type="InterPro" id="IPR014001">
    <property type="entry name" value="Helicase_ATP-bd"/>
</dbReference>
<dbReference type="Gene3D" id="3.30.40.10">
    <property type="entry name" value="Zinc/RING finger domain, C3HC4 (zinc finger)"/>
    <property type="match status" value="2"/>
</dbReference>
<feature type="domain" description="Helicase C-terminal" evidence="9">
    <location>
        <begin position="1569"/>
        <end position="1720"/>
    </location>
</feature>
<dbReference type="GO" id="GO:0005524">
    <property type="term" value="F:ATP binding"/>
    <property type="evidence" value="ECO:0007669"/>
    <property type="project" value="InterPro"/>
</dbReference>
<dbReference type="PROSITE" id="PS01359">
    <property type="entry name" value="ZF_PHD_1"/>
    <property type="match status" value="1"/>
</dbReference>
<dbReference type="InterPro" id="IPR001841">
    <property type="entry name" value="Znf_RING"/>
</dbReference>
<dbReference type="STRING" id="136037.A0A067QXI3"/>
<keyword evidence="3" id="KW-0378">Hydrolase</keyword>
<dbReference type="CDD" id="cd16569">
    <property type="entry name" value="RING-HC_SHPRH-like"/>
    <property type="match status" value="1"/>
</dbReference>
<dbReference type="Pfam" id="PF00628">
    <property type="entry name" value="PHD"/>
    <property type="match status" value="1"/>
</dbReference>
<dbReference type="SUPFAM" id="SSF57903">
    <property type="entry name" value="FYVE/PHD zinc finger"/>
    <property type="match status" value="1"/>
</dbReference>
<accession>A0A067QXI3</accession>
<feature type="compositionally biased region" description="Polar residues" evidence="6">
    <location>
        <begin position="1774"/>
        <end position="1793"/>
    </location>
</feature>
<evidence type="ECO:0000259" key="8">
    <source>
        <dbReference type="PROSITE" id="PS50089"/>
    </source>
</evidence>
<dbReference type="GO" id="GO:0005634">
    <property type="term" value="C:nucleus"/>
    <property type="evidence" value="ECO:0007669"/>
    <property type="project" value="TreeGrafter"/>
</dbReference>
<dbReference type="PROSITE" id="PS50089">
    <property type="entry name" value="ZF_RING_2"/>
    <property type="match status" value="1"/>
</dbReference>
<dbReference type="Pfam" id="PF00271">
    <property type="entry name" value="Helicase_C"/>
    <property type="match status" value="1"/>
</dbReference>
<dbReference type="GO" id="GO:0005737">
    <property type="term" value="C:cytoplasm"/>
    <property type="evidence" value="ECO:0007669"/>
    <property type="project" value="UniProtKB-ARBA"/>
</dbReference>
<feature type="region of interest" description="Disordered" evidence="6">
    <location>
        <begin position="1774"/>
        <end position="1810"/>
    </location>
</feature>
<dbReference type="InterPro" id="IPR052583">
    <property type="entry name" value="ATP-helicase/E3_Ub-Ligase"/>
</dbReference>
<dbReference type="FunCoup" id="A0A067QXI3">
    <property type="interactions" value="709"/>
</dbReference>
<evidence type="ECO:0000313" key="10">
    <source>
        <dbReference type="EMBL" id="KDR15144.1"/>
    </source>
</evidence>
<proteinExistence type="predicted"/>
<feature type="domain" description="PHD-type" evidence="7">
    <location>
        <begin position="703"/>
        <end position="755"/>
    </location>
</feature>
<dbReference type="SMART" id="SM00249">
    <property type="entry name" value="PHD"/>
    <property type="match status" value="1"/>
</dbReference>
<dbReference type="InterPro" id="IPR027370">
    <property type="entry name" value="Znf-RING_euk"/>
</dbReference>
<dbReference type="SMART" id="SM00487">
    <property type="entry name" value="DEXDc"/>
    <property type="match status" value="1"/>
</dbReference>
<dbReference type="InterPro" id="IPR001965">
    <property type="entry name" value="Znf_PHD"/>
</dbReference>
<dbReference type="InterPro" id="IPR017907">
    <property type="entry name" value="Znf_RING_CS"/>
</dbReference>
<dbReference type="Pfam" id="PF21324">
    <property type="entry name" value="SHPRH_helical-2nd"/>
    <property type="match status" value="1"/>
</dbReference>
<dbReference type="InterPro" id="IPR019787">
    <property type="entry name" value="Znf_PHD-finger"/>
</dbReference>
<evidence type="ECO:0000313" key="11">
    <source>
        <dbReference type="Proteomes" id="UP000027135"/>
    </source>
</evidence>
<dbReference type="GO" id="GO:0016787">
    <property type="term" value="F:hydrolase activity"/>
    <property type="evidence" value="ECO:0007669"/>
    <property type="project" value="UniProtKB-KW"/>
</dbReference>
<gene>
    <name evidence="10" type="ORF">L798_10864</name>
</gene>
<dbReference type="SMART" id="SM00490">
    <property type="entry name" value="HELICc"/>
    <property type="match status" value="1"/>
</dbReference>